<gene>
    <name evidence="2" type="ORF">FEM33_04905</name>
</gene>
<keyword evidence="2" id="KW-0347">Helicase</keyword>
<dbReference type="GO" id="GO:0004386">
    <property type="term" value="F:helicase activity"/>
    <property type="evidence" value="ECO:0007669"/>
    <property type="project" value="UniProtKB-KW"/>
</dbReference>
<dbReference type="Proteomes" id="UP000323994">
    <property type="component" value="Unassembled WGS sequence"/>
</dbReference>
<accession>A0A5M8R3Z1</accession>
<dbReference type="OrthoDB" id="608366at2"/>
<dbReference type="AlphaFoldDB" id="A0A5M8R3Z1"/>
<dbReference type="Gene3D" id="3.40.50.300">
    <property type="entry name" value="P-loop containing nucleotide triphosphate hydrolases"/>
    <property type="match status" value="1"/>
</dbReference>
<proteinExistence type="predicted"/>
<keyword evidence="3" id="KW-1185">Reference proteome</keyword>
<dbReference type="InterPro" id="IPR027417">
    <property type="entry name" value="P-loop_NTPase"/>
</dbReference>
<keyword evidence="2" id="KW-0547">Nucleotide-binding</keyword>
<evidence type="ECO:0000259" key="1">
    <source>
        <dbReference type="Pfam" id="PF19263"/>
    </source>
</evidence>
<organism evidence="2 3">
    <name type="scientific">Dyadobacter flavalbus</name>
    <dbReference type="NCBI Taxonomy" id="2579942"/>
    <lineage>
        <taxon>Bacteria</taxon>
        <taxon>Pseudomonadati</taxon>
        <taxon>Bacteroidota</taxon>
        <taxon>Cytophagia</taxon>
        <taxon>Cytophagales</taxon>
        <taxon>Spirosomataceae</taxon>
        <taxon>Dyadobacter</taxon>
    </lineage>
</organism>
<feature type="domain" description="NrS-1 polymerase-like helicase" evidence="1">
    <location>
        <begin position="128"/>
        <end position="227"/>
    </location>
</feature>
<dbReference type="InterPro" id="IPR045455">
    <property type="entry name" value="NrS-1_pol-like_helicase"/>
</dbReference>
<evidence type="ECO:0000313" key="2">
    <source>
        <dbReference type="EMBL" id="KAA6440872.1"/>
    </source>
</evidence>
<dbReference type="Pfam" id="PF19263">
    <property type="entry name" value="DUF5906"/>
    <property type="match status" value="1"/>
</dbReference>
<name>A0A5M8R3Z1_9BACT</name>
<sequence length="401" mass="47650">MKNKHKYLRIGTSYFKEVRKPLSSGDTMTILVPWSADCIRLDHDRKFLKNEVERYDGFCFVPSHLNYEQKVVGFYNRYQPFQHVAKKGDSNTIFGFLRHIFGEQIEMGYDYFKVLLEKPTQILPILCLVSEERNTGKTTFLHFVKSIFGENMTINSNEDFRSNFNIEWAQKLIIGVDETFLDRKEDSERIKNLSTAKFYKIEAKGFDRQEIEFFGKFILCSNNEDHFIIAEPGEIRYWVRKIPVLKFDNEKLLAELQSEIPYFIHFLIHRDFTYQQQTRMWFTAAQIATPALKKLLNQNRNKLELEIAHVLLTIVDEKDLDEIKFCTADVQDWLNKKHVRYKDLIQIKRILQNNWKLVPAKNSLSYLQYKFLTDGSVFEQTGKGRYYILSKKQINEYNDII</sequence>
<keyword evidence="2" id="KW-0067">ATP-binding</keyword>
<dbReference type="RefSeq" id="WP_139010989.1">
    <property type="nucleotide sequence ID" value="NZ_VBSN01000026.1"/>
</dbReference>
<evidence type="ECO:0000313" key="3">
    <source>
        <dbReference type="Proteomes" id="UP000323994"/>
    </source>
</evidence>
<comment type="caution">
    <text evidence="2">The sequence shown here is derived from an EMBL/GenBank/DDBJ whole genome shotgun (WGS) entry which is preliminary data.</text>
</comment>
<reference evidence="2 3" key="1">
    <citation type="submission" date="2019-05" db="EMBL/GenBank/DDBJ databases">
        <authorList>
            <person name="Qu J.-H."/>
        </authorList>
    </citation>
    <scope>NUCLEOTIDE SEQUENCE [LARGE SCALE GENOMIC DNA]</scope>
    <source>
        <strain evidence="2 3">NS28</strain>
    </source>
</reference>
<dbReference type="EMBL" id="VBSN01000026">
    <property type="protein sequence ID" value="KAA6440872.1"/>
    <property type="molecule type" value="Genomic_DNA"/>
</dbReference>
<keyword evidence="2" id="KW-0378">Hydrolase</keyword>
<protein>
    <submittedName>
        <fullName evidence="2">Helicase</fullName>
    </submittedName>
</protein>